<feature type="compositionally biased region" description="Polar residues" evidence="1">
    <location>
        <begin position="140"/>
        <end position="156"/>
    </location>
</feature>
<organism evidence="2 3">
    <name type="scientific">Pterulicium gracile</name>
    <dbReference type="NCBI Taxonomy" id="1884261"/>
    <lineage>
        <taxon>Eukaryota</taxon>
        <taxon>Fungi</taxon>
        <taxon>Dikarya</taxon>
        <taxon>Basidiomycota</taxon>
        <taxon>Agaricomycotina</taxon>
        <taxon>Agaricomycetes</taxon>
        <taxon>Agaricomycetidae</taxon>
        <taxon>Agaricales</taxon>
        <taxon>Pleurotineae</taxon>
        <taxon>Pterulaceae</taxon>
        <taxon>Pterulicium</taxon>
    </lineage>
</organism>
<dbReference type="EMBL" id="ML178933">
    <property type="protein sequence ID" value="TFK95143.1"/>
    <property type="molecule type" value="Genomic_DNA"/>
</dbReference>
<evidence type="ECO:0000256" key="1">
    <source>
        <dbReference type="SAM" id="MobiDB-lite"/>
    </source>
</evidence>
<evidence type="ECO:0000313" key="3">
    <source>
        <dbReference type="Proteomes" id="UP000305067"/>
    </source>
</evidence>
<accession>A0A5C3Q9L4</accession>
<protein>
    <submittedName>
        <fullName evidence="2">Uncharacterized protein</fullName>
    </submittedName>
</protein>
<dbReference type="OrthoDB" id="3226552at2759"/>
<reference evidence="2 3" key="1">
    <citation type="journal article" date="2019" name="Nat. Ecol. Evol.">
        <title>Megaphylogeny resolves global patterns of mushroom evolution.</title>
        <authorList>
            <person name="Varga T."/>
            <person name="Krizsan K."/>
            <person name="Foldi C."/>
            <person name="Dima B."/>
            <person name="Sanchez-Garcia M."/>
            <person name="Sanchez-Ramirez S."/>
            <person name="Szollosi G.J."/>
            <person name="Szarkandi J.G."/>
            <person name="Papp V."/>
            <person name="Albert L."/>
            <person name="Andreopoulos W."/>
            <person name="Angelini C."/>
            <person name="Antonin V."/>
            <person name="Barry K.W."/>
            <person name="Bougher N.L."/>
            <person name="Buchanan P."/>
            <person name="Buyck B."/>
            <person name="Bense V."/>
            <person name="Catcheside P."/>
            <person name="Chovatia M."/>
            <person name="Cooper J."/>
            <person name="Damon W."/>
            <person name="Desjardin D."/>
            <person name="Finy P."/>
            <person name="Geml J."/>
            <person name="Haridas S."/>
            <person name="Hughes K."/>
            <person name="Justo A."/>
            <person name="Karasinski D."/>
            <person name="Kautmanova I."/>
            <person name="Kiss B."/>
            <person name="Kocsube S."/>
            <person name="Kotiranta H."/>
            <person name="LaButti K.M."/>
            <person name="Lechner B.E."/>
            <person name="Liimatainen K."/>
            <person name="Lipzen A."/>
            <person name="Lukacs Z."/>
            <person name="Mihaltcheva S."/>
            <person name="Morgado L.N."/>
            <person name="Niskanen T."/>
            <person name="Noordeloos M.E."/>
            <person name="Ohm R.A."/>
            <person name="Ortiz-Santana B."/>
            <person name="Ovrebo C."/>
            <person name="Racz N."/>
            <person name="Riley R."/>
            <person name="Savchenko A."/>
            <person name="Shiryaev A."/>
            <person name="Soop K."/>
            <person name="Spirin V."/>
            <person name="Szebenyi C."/>
            <person name="Tomsovsky M."/>
            <person name="Tulloss R.E."/>
            <person name="Uehling J."/>
            <person name="Grigoriev I.V."/>
            <person name="Vagvolgyi C."/>
            <person name="Papp T."/>
            <person name="Martin F.M."/>
            <person name="Miettinen O."/>
            <person name="Hibbett D.S."/>
            <person name="Nagy L.G."/>
        </authorList>
    </citation>
    <scope>NUCLEOTIDE SEQUENCE [LARGE SCALE GENOMIC DNA]</scope>
    <source>
        <strain evidence="2 3">CBS 309.79</strain>
    </source>
</reference>
<sequence>MGAFKISSFFRSSRAVPHEEQQSSSCRDLGCQKAHIAIRDSGYSSSCYSQPSTSYAARPNLSTRAFSHEIRNEDDHRWSEVVPEFSALTFAAIWDPEEGIVSFSGAELLALAGPSSMESLDSPTSPSDRTFIDLPSRGCQSSAALPNSRRTTQRSTVAHKAHCHPLRRPASLETDTHRPAALHQDSLSQLLHSVYRDWSGGQRLSANLTVVRSRKSSLAATATSCMAPNGLTACTVNIAEFDSVTISTLAYFHDTAQRFYTPSSPAFHHNLDPFQSQGQLRRSANLDMISPTRTSSAILQTFSDVPKFLRLKGSVLGRLPGYKTNRQFSCLENLDDGFKFDPLRTVYARWEQEEGDADCIEEEETVDDDATTDAGHGIARRRAVLFFNKEASSAGRSRLCNTPPPNQEYSGLSITSWSALDMTDPFSTSQPKRLRKRRAGAHVDTPVPPEEVLARSTAPIPALVSRSAPCSPSRVKDQYPFPRSTLKRSRSAGDTAVAEQAGAGAGWAGMMDFATMIVSRKPSAHASTLRGCSAPAGKGHVGKLVKDIGPRIRKMSYRSRRDSRMRRAGWKRRSEIEVDDERWVRIEVKGSLPPPVIAESDLEH</sequence>
<evidence type="ECO:0000313" key="2">
    <source>
        <dbReference type="EMBL" id="TFK95143.1"/>
    </source>
</evidence>
<gene>
    <name evidence="2" type="ORF">BDV98DRAFT_609117</name>
</gene>
<feature type="region of interest" description="Disordered" evidence="1">
    <location>
        <begin position="140"/>
        <end position="161"/>
    </location>
</feature>
<name>A0A5C3Q9L4_9AGAR</name>
<dbReference type="Proteomes" id="UP000305067">
    <property type="component" value="Unassembled WGS sequence"/>
</dbReference>
<feature type="region of interest" description="Disordered" evidence="1">
    <location>
        <begin position="464"/>
        <end position="495"/>
    </location>
</feature>
<keyword evidence="3" id="KW-1185">Reference proteome</keyword>
<proteinExistence type="predicted"/>
<dbReference type="AlphaFoldDB" id="A0A5C3Q9L4"/>